<evidence type="ECO:0000313" key="2">
    <source>
        <dbReference type="Proteomes" id="UP001215598"/>
    </source>
</evidence>
<proteinExistence type="predicted"/>
<evidence type="ECO:0008006" key="3">
    <source>
        <dbReference type="Google" id="ProtNLM"/>
    </source>
</evidence>
<keyword evidence="2" id="KW-1185">Reference proteome</keyword>
<dbReference type="Proteomes" id="UP001215598">
    <property type="component" value="Unassembled WGS sequence"/>
</dbReference>
<dbReference type="EMBL" id="JARKIB010000020">
    <property type="protein sequence ID" value="KAJ7768446.1"/>
    <property type="molecule type" value="Genomic_DNA"/>
</dbReference>
<organism evidence="1 2">
    <name type="scientific">Mycena metata</name>
    <dbReference type="NCBI Taxonomy" id="1033252"/>
    <lineage>
        <taxon>Eukaryota</taxon>
        <taxon>Fungi</taxon>
        <taxon>Dikarya</taxon>
        <taxon>Basidiomycota</taxon>
        <taxon>Agaricomycotina</taxon>
        <taxon>Agaricomycetes</taxon>
        <taxon>Agaricomycetidae</taxon>
        <taxon>Agaricales</taxon>
        <taxon>Marasmiineae</taxon>
        <taxon>Mycenaceae</taxon>
        <taxon>Mycena</taxon>
    </lineage>
</organism>
<reference evidence="1" key="1">
    <citation type="submission" date="2023-03" db="EMBL/GenBank/DDBJ databases">
        <title>Massive genome expansion in bonnet fungi (Mycena s.s.) driven by repeated elements and novel gene families across ecological guilds.</title>
        <authorList>
            <consortium name="Lawrence Berkeley National Laboratory"/>
            <person name="Harder C.B."/>
            <person name="Miyauchi S."/>
            <person name="Viragh M."/>
            <person name="Kuo A."/>
            <person name="Thoen E."/>
            <person name="Andreopoulos B."/>
            <person name="Lu D."/>
            <person name="Skrede I."/>
            <person name="Drula E."/>
            <person name="Henrissat B."/>
            <person name="Morin E."/>
            <person name="Kohler A."/>
            <person name="Barry K."/>
            <person name="LaButti K."/>
            <person name="Morin E."/>
            <person name="Salamov A."/>
            <person name="Lipzen A."/>
            <person name="Mereny Z."/>
            <person name="Hegedus B."/>
            <person name="Baldrian P."/>
            <person name="Stursova M."/>
            <person name="Weitz H."/>
            <person name="Taylor A."/>
            <person name="Grigoriev I.V."/>
            <person name="Nagy L.G."/>
            <person name="Martin F."/>
            <person name="Kauserud H."/>
        </authorList>
    </citation>
    <scope>NUCLEOTIDE SEQUENCE</scope>
    <source>
        <strain evidence="1">CBHHK182m</strain>
    </source>
</reference>
<sequence length="658" mass="73546">MRRTGQSATIPLHSPSATLCTRNQNGDWNPLYNTASASHISVSGASNTNISSSSATILDSTSSAYHGFRTVLSVIFFNACMRLLVCDRSTLSHPTSTLSSFNSSRVWPTVFQHRIQSPWSQGLGAVDKVQDAQGREVAHDHESRNRHRPHNELFKLILVEYHSEFMLCVFILRVVLLPHTHNRQFPQPRTLETLTGWFNGHGHINTTCDASTWPVKHCIIWVTRPHFALFGRPRPYVFYFQSGPSLNINPTFPALSLILPENCPPAPALTQPNATHLISHRFSHQPPTKLAHSEYPVVSLPDLPQEMFDEVLSHCLLRDICVLVTMSSTMHQLVHPVIYHHVHITTLSGLQAFIAAIKATNQCCSDLVKVFRFDYVHPHRHFSAAEICTTLVKLSSVLPSLRNLISFVLLTEPLESPYTMFRYVRQPLVCLQEFQTTVTGHRRDRSMLGGSTWLSALRFTHHLMSLGLFEPTPLDDAPSAAISPADLATHPIELPQLRTYAGSSLFFPLLRCNHLTDVCLLWNEHSNVDATLQTVTKLALNLIRFESTDKPIAAVGLTAGSFIPGIHELKFNIRYKSFMQPEAVLDTLESFHHLTTFALCFTQKEAVPPTAVWSDLWPNAAQLCVSASSQACPTLTHIGHESIARSLLDDLLTEDVDA</sequence>
<protein>
    <recommendedName>
        <fullName evidence="3">F-box domain-containing protein</fullName>
    </recommendedName>
</protein>
<evidence type="ECO:0000313" key="1">
    <source>
        <dbReference type="EMBL" id="KAJ7768446.1"/>
    </source>
</evidence>
<comment type="caution">
    <text evidence="1">The sequence shown here is derived from an EMBL/GenBank/DDBJ whole genome shotgun (WGS) entry which is preliminary data.</text>
</comment>
<gene>
    <name evidence="1" type="ORF">B0H16DRAFT_1716447</name>
</gene>
<dbReference type="AlphaFoldDB" id="A0AAD7NP82"/>
<name>A0AAD7NP82_9AGAR</name>
<accession>A0AAD7NP82</accession>